<name>A0ABS3J7F6_9HYPH</name>
<dbReference type="Gene3D" id="3.40.190.170">
    <property type="entry name" value="Bacterial extracellular solute-binding protein, family 7"/>
    <property type="match status" value="1"/>
</dbReference>
<dbReference type="NCBIfam" id="NF037995">
    <property type="entry name" value="TRAP_S1"/>
    <property type="match status" value="1"/>
</dbReference>
<evidence type="ECO:0000313" key="3">
    <source>
        <dbReference type="Proteomes" id="UP000664288"/>
    </source>
</evidence>
<accession>A0ABS3J7F6</accession>
<keyword evidence="1" id="KW-0732">Signal</keyword>
<dbReference type="EMBL" id="JAFMPY010000023">
    <property type="protein sequence ID" value="MBO0905600.1"/>
    <property type="molecule type" value="Genomic_DNA"/>
</dbReference>
<dbReference type="InterPro" id="IPR038404">
    <property type="entry name" value="TRAP_DctP_sf"/>
</dbReference>
<proteinExistence type="predicted"/>
<dbReference type="Pfam" id="PF03480">
    <property type="entry name" value="DctP"/>
    <property type="match status" value="1"/>
</dbReference>
<sequence length="371" mass="40861">MLAKQHIDRRAFLGRSVLAGGTVAATLAAPHVARAAGETTTWRVQTSWPGGIGLQTFKEWCGSIKEKTSGQLEFTPFGANDVVGDFQLFDAVKNGVLEAVNPFTIYAQGIIPAAVFLTSYPLGLRNPHEFDTFYYGLGGLEIARELYAAQGMHFVGPIQHDANIIHSKVPIRSIDDFRDRKMRLPGGMVAEVFQALGAKTTVLPGSEIFPALEKGTIDVADYTGPAVNYALGFSQVTKYISMGPPGFMSLYQPVDLMDLTVGMDAWNKLSPEMKQFVEMETHVYSDMHHAAIQKANQEAWKKFEADGTEVTRLTQDDVALMTEVAVPIWFNWANKDKNAARIFKIQLDYMQSGSLGYVEPSLLEGLELTNL</sequence>
<dbReference type="PANTHER" id="PTHR33376">
    <property type="match status" value="1"/>
</dbReference>
<dbReference type="PIRSF" id="PIRSF039026">
    <property type="entry name" value="SiaP"/>
    <property type="match status" value="1"/>
</dbReference>
<dbReference type="Proteomes" id="UP000664288">
    <property type="component" value="Unassembled WGS sequence"/>
</dbReference>
<keyword evidence="3" id="KW-1185">Reference proteome</keyword>
<dbReference type="InterPro" id="IPR006311">
    <property type="entry name" value="TAT_signal"/>
</dbReference>
<evidence type="ECO:0000256" key="1">
    <source>
        <dbReference type="ARBA" id="ARBA00022729"/>
    </source>
</evidence>
<dbReference type="PANTHER" id="PTHR33376:SF5">
    <property type="entry name" value="EXTRACYTOPLASMIC SOLUTE RECEPTOR PROTEIN"/>
    <property type="match status" value="1"/>
</dbReference>
<dbReference type="InterPro" id="IPR026289">
    <property type="entry name" value="SBP_TakP-like"/>
</dbReference>
<organism evidence="2 3">
    <name type="scientific">Jiella sonneratiae</name>
    <dbReference type="NCBI Taxonomy" id="2816856"/>
    <lineage>
        <taxon>Bacteria</taxon>
        <taxon>Pseudomonadati</taxon>
        <taxon>Pseudomonadota</taxon>
        <taxon>Alphaproteobacteria</taxon>
        <taxon>Hyphomicrobiales</taxon>
        <taxon>Aurantimonadaceae</taxon>
        <taxon>Jiella</taxon>
    </lineage>
</organism>
<gene>
    <name evidence="2" type="primary">dctP</name>
    <name evidence="2" type="ORF">J1C47_18295</name>
</gene>
<comment type="caution">
    <text evidence="2">The sequence shown here is derived from an EMBL/GenBank/DDBJ whole genome shotgun (WGS) entry which is preliminary data.</text>
</comment>
<protein>
    <submittedName>
        <fullName evidence="2">TRAP transporter substrate-binding protein DctP</fullName>
    </submittedName>
</protein>
<dbReference type="PROSITE" id="PS51318">
    <property type="entry name" value="TAT"/>
    <property type="match status" value="1"/>
</dbReference>
<evidence type="ECO:0000313" key="2">
    <source>
        <dbReference type="EMBL" id="MBO0905600.1"/>
    </source>
</evidence>
<reference evidence="2 3" key="1">
    <citation type="submission" date="2021-03" db="EMBL/GenBank/DDBJ databases">
        <title>Whole genome sequence of Jiella sp. MQZ13P-4.</title>
        <authorList>
            <person name="Tuo L."/>
        </authorList>
    </citation>
    <scope>NUCLEOTIDE SEQUENCE [LARGE SCALE GENOMIC DNA]</scope>
    <source>
        <strain evidence="2 3">MQZ13P-4</strain>
    </source>
</reference>
<dbReference type="InterPro" id="IPR018389">
    <property type="entry name" value="DctP_fam"/>
</dbReference>